<keyword evidence="2" id="KW-0378">Hydrolase</keyword>
<dbReference type="Gene3D" id="3.40.50.1010">
    <property type="entry name" value="5'-nuclease"/>
    <property type="match status" value="1"/>
</dbReference>
<dbReference type="Pfam" id="PF02739">
    <property type="entry name" value="5_3_exonuc_N"/>
    <property type="match status" value="1"/>
</dbReference>
<dbReference type="Pfam" id="PF01367">
    <property type="entry name" value="5_3_exonuc"/>
    <property type="match status" value="1"/>
</dbReference>
<evidence type="ECO:0000259" key="4">
    <source>
        <dbReference type="SMART" id="SM00475"/>
    </source>
</evidence>
<accession>A0A4U1BR91</accession>
<dbReference type="GO" id="GO:0017108">
    <property type="term" value="F:5'-flap endonuclease activity"/>
    <property type="evidence" value="ECO:0007669"/>
    <property type="project" value="InterPro"/>
</dbReference>
<protein>
    <submittedName>
        <fullName evidence="5">Flap endonuclease Xni</fullName>
    </submittedName>
</protein>
<dbReference type="EMBL" id="SWCJ01000003">
    <property type="protein sequence ID" value="TKB56668.1"/>
    <property type="molecule type" value="Genomic_DNA"/>
</dbReference>
<dbReference type="InterPro" id="IPR008918">
    <property type="entry name" value="HhH2"/>
</dbReference>
<keyword evidence="5" id="KW-0255">Endonuclease</keyword>
<evidence type="ECO:0000313" key="5">
    <source>
        <dbReference type="EMBL" id="TKB56668.1"/>
    </source>
</evidence>
<dbReference type="PANTHER" id="PTHR42646:SF2">
    <property type="entry name" value="5'-3' EXONUCLEASE FAMILY PROTEIN"/>
    <property type="match status" value="1"/>
</dbReference>
<dbReference type="InterPro" id="IPR029060">
    <property type="entry name" value="PIN-like_dom_sf"/>
</dbReference>
<proteinExistence type="predicted"/>
<dbReference type="SUPFAM" id="SSF47807">
    <property type="entry name" value="5' to 3' exonuclease, C-terminal subdomain"/>
    <property type="match status" value="1"/>
</dbReference>
<dbReference type="OrthoDB" id="8070997at2"/>
<dbReference type="GO" id="GO:0008409">
    <property type="term" value="F:5'-3' exonuclease activity"/>
    <property type="evidence" value="ECO:0007669"/>
    <property type="project" value="InterPro"/>
</dbReference>
<feature type="domain" description="5'-3' exonuclease" evidence="4">
    <location>
        <begin position="3"/>
        <end position="251"/>
    </location>
</feature>
<keyword evidence="6" id="KW-1185">Reference proteome</keyword>
<evidence type="ECO:0000313" key="6">
    <source>
        <dbReference type="Proteomes" id="UP000305675"/>
    </source>
</evidence>
<dbReference type="InterPro" id="IPR020046">
    <property type="entry name" value="5-3_exonucl_a-hlix_arch_N"/>
</dbReference>
<dbReference type="SMART" id="SM00279">
    <property type="entry name" value="HhH2"/>
    <property type="match status" value="1"/>
</dbReference>
<dbReference type="GO" id="GO:0003677">
    <property type="term" value="F:DNA binding"/>
    <property type="evidence" value="ECO:0007669"/>
    <property type="project" value="UniProtKB-KW"/>
</dbReference>
<organism evidence="5 6">
    <name type="scientific">Ferrimonas aestuarii</name>
    <dbReference type="NCBI Taxonomy" id="2569539"/>
    <lineage>
        <taxon>Bacteria</taxon>
        <taxon>Pseudomonadati</taxon>
        <taxon>Pseudomonadota</taxon>
        <taxon>Gammaproteobacteria</taxon>
        <taxon>Alteromonadales</taxon>
        <taxon>Ferrimonadaceae</taxon>
        <taxon>Ferrimonas</taxon>
    </lineage>
</organism>
<sequence>MPNKVLLIDALNLVRRIYAAVPDGDANALYERTQGACQKMVRHHQVTHAILVWDGKDSHHWRQQIYPDYKAHRSPMPEDLASWLPKLMQCLDQIGVHSLTCDGIEADDVIATLTTKLVAHQAHVVIASTDKGFVQLHSDQVQQWNHFDQLWLDADYFSSRFNLPPERLLEFWSLAGDSGNGIPGITGIGAKSAQKLLSEHPIQTLFEEDVVPGKLGEKLRAGKTQAQTSYRLAKLRTELKLDARLNQYRLKGHGS</sequence>
<dbReference type="SUPFAM" id="SSF88723">
    <property type="entry name" value="PIN domain-like"/>
    <property type="match status" value="1"/>
</dbReference>
<dbReference type="InterPro" id="IPR020045">
    <property type="entry name" value="DNA_polI_H3TH"/>
</dbReference>
<gene>
    <name evidence="5" type="primary">xni</name>
    <name evidence="5" type="ORF">FCL42_05915</name>
</gene>
<dbReference type="Proteomes" id="UP000305675">
    <property type="component" value="Unassembled WGS sequence"/>
</dbReference>
<dbReference type="InterPro" id="IPR038969">
    <property type="entry name" value="FEN"/>
</dbReference>
<dbReference type="NCBIfam" id="NF007017">
    <property type="entry name" value="PRK09482.1"/>
    <property type="match status" value="1"/>
</dbReference>
<dbReference type="Gene3D" id="1.10.150.20">
    <property type="entry name" value="5' to 3' exonuclease, C-terminal subdomain"/>
    <property type="match status" value="1"/>
</dbReference>
<name>A0A4U1BR91_9GAMM</name>
<evidence type="ECO:0000256" key="1">
    <source>
        <dbReference type="ARBA" id="ARBA00022722"/>
    </source>
</evidence>
<dbReference type="InterPro" id="IPR036279">
    <property type="entry name" value="5-3_exonuclease_C_sf"/>
</dbReference>
<dbReference type="CDD" id="cd09898">
    <property type="entry name" value="H3TH_53EXO"/>
    <property type="match status" value="1"/>
</dbReference>
<dbReference type="InterPro" id="IPR002421">
    <property type="entry name" value="5-3_exonuclease"/>
</dbReference>
<comment type="caution">
    <text evidence="5">The sequence shown here is derived from an EMBL/GenBank/DDBJ whole genome shotgun (WGS) entry which is preliminary data.</text>
</comment>
<keyword evidence="3" id="KW-0238">DNA-binding</keyword>
<keyword evidence="1" id="KW-0540">Nuclease</keyword>
<dbReference type="CDD" id="cd09859">
    <property type="entry name" value="PIN_53EXO"/>
    <property type="match status" value="1"/>
</dbReference>
<evidence type="ECO:0000256" key="2">
    <source>
        <dbReference type="ARBA" id="ARBA00022801"/>
    </source>
</evidence>
<dbReference type="SMART" id="SM00475">
    <property type="entry name" value="53EXOc"/>
    <property type="match status" value="1"/>
</dbReference>
<dbReference type="RefSeq" id="WP_136862472.1">
    <property type="nucleotide sequence ID" value="NZ_SWCJ01000003.1"/>
</dbReference>
<dbReference type="PANTHER" id="PTHR42646">
    <property type="entry name" value="FLAP ENDONUCLEASE XNI"/>
    <property type="match status" value="1"/>
</dbReference>
<dbReference type="AlphaFoldDB" id="A0A4U1BR91"/>
<reference evidence="5 6" key="1">
    <citation type="submission" date="2019-04" db="EMBL/GenBank/DDBJ databases">
        <authorList>
            <person name="Hwang J.C."/>
        </authorList>
    </citation>
    <scope>NUCLEOTIDE SEQUENCE [LARGE SCALE GENOMIC DNA]</scope>
    <source>
        <strain evidence="5 6">IMCC35002</strain>
    </source>
</reference>
<evidence type="ECO:0000256" key="3">
    <source>
        <dbReference type="ARBA" id="ARBA00023125"/>
    </source>
</evidence>
<dbReference type="GO" id="GO:0033567">
    <property type="term" value="P:DNA replication, Okazaki fragment processing"/>
    <property type="evidence" value="ECO:0007669"/>
    <property type="project" value="InterPro"/>
</dbReference>